<organism evidence="1 2">
    <name type="scientific">Modicisalibacter muralis</name>
    <dbReference type="NCBI Taxonomy" id="119000"/>
    <lineage>
        <taxon>Bacteria</taxon>
        <taxon>Pseudomonadati</taxon>
        <taxon>Pseudomonadota</taxon>
        <taxon>Gammaproteobacteria</taxon>
        <taxon>Oceanospirillales</taxon>
        <taxon>Halomonadaceae</taxon>
        <taxon>Modicisalibacter</taxon>
    </lineage>
</organism>
<evidence type="ECO:0000313" key="2">
    <source>
        <dbReference type="Proteomes" id="UP000198654"/>
    </source>
</evidence>
<reference evidence="1 2" key="1">
    <citation type="submission" date="2016-10" db="EMBL/GenBank/DDBJ databases">
        <authorList>
            <person name="de Groot N.N."/>
        </authorList>
    </citation>
    <scope>NUCLEOTIDE SEQUENCE [LARGE SCALE GENOMIC DNA]</scope>
    <source>
        <strain evidence="1 2">DSM 14789</strain>
    </source>
</reference>
<dbReference type="Proteomes" id="UP000198654">
    <property type="component" value="Unassembled WGS sequence"/>
</dbReference>
<sequence length="235" mass="25482">MMINGGNRHTETPLGVLCLDTRFAKPRGHLRNPRTFDYPVVYDVLEGVDIPRLLQAPGDDLCQLLIDRARRLEADGVKVVAGSCGFMARYQREVAQAVSIPVVLSSLTLLPWVSVLIGEGGIGVLTADDHALGHPHLEGVGWHRPATRTRIKGLQHGREFSEVILRGERDAIDVEAMTAEIRQATLELVEERDLAAVVLECTDLSAFAPVVREASGLPVFDIVQAIDLAVAAQGG</sequence>
<gene>
    <name evidence="1" type="ORF">SAMN05661010_02998</name>
</gene>
<dbReference type="AlphaFoldDB" id="A0A1G9PDW4"/>
<accession>A0A1G9PDW4</accession>
<protein>
    <recommendedName>
        <fullName evidence="3">Aspartate/glutamate racemase family protein</fullName>
    </recommendedName>
</protein>
<evidence type="ECO:0008006" key="3">
    <source>
        <dbReference type="Google" id="ProtNLM"/>
    </source>
</evidence>
<proteinExistence type="predicted"/>
<keyword evidence="2" id="KW-1185">Reference proteome</keyword>
<evidence type="ECO:0000313" key="1">
    <source>
        <dbReference type="EMBL" id="SDL96335.1"/>
    </source>
</evidence>
<name>A0A1G9PDW4_9GAMM</name>
<dbReference type="STRING" id="119000.SAMN05661010_02998"/>
<dbReference type="GO" id="GO:0016855">
    <property type="term" value="F:racemase and epimerase activity, acting on amino acids and derivatives"/>
    <property type="evidence" value="ECO:0007669"/>
    <property type="project" value="InterPro"/>
</dbReference>
<dbReference type="InterPro" id="IPR001920">
    <property type="entry name" value="Asp/Glu_race"/>
</dbReference>
<dbReference type="OrthoDB" id="5465390at2"/>
<dbReference type="RefSeq" id="WP_139171608.1">
    <property type="nucleotide sequence ID" value="NZ_FNGI01000009.1"/>
</dbReference>
<dbReference type="EMBL" id="FNGI01000009">
    <property type="protein sequence ID" value="SDL96335.1"/>
    <property type="molecule type" value="Genomic_DNA"/>
</dbReference>
<dbReference type="Gene3D" id="3.40.50.1860">
    <property type="match status" value="1"/>
</dbReference>